<evidence type="ECO:0000313" key="1">
    <source>
        <dbReference type="EMBL" id="NKF24493.1"/>
    </source>
</evidence>
<dbReference type="AlphaFoldDB" id="A0A969WDC3"/>
<name>A0A969WDC3_9GAMM</name>
<organism evidence="1 2">
    <name type="scientific">Solimonas marina</name>
    <dbReference type="NCBI Taxonomy" id="2714601"/>
    <lineage>
        <taxon>Bacteria</taxon>
        <taxon>Pseudomonadati</taxon>
        <taxon>Pseudomonadota</taxon>
        <taxon>Gammaproteobacteria</taxon>
        <taxon>Nevskiales</taxon>
        <taxon>Nevskiaceae</taxon>
        <taxon>Solimonas</taxon>
    </lineage>
</organism>
<dbReference type="EMBL" id="JAAVXB010000015">
    <property type="protein sequence ID" value="NKF24493.1"/>
    <property type="molecule type" value="Genomic_DNA"/>
</dbReference>
<evidence type="ECO:0000313" key="2">
    <source>
        <dbReference type="Proteomes" id="UP000653472"/>
    </source>
</evidence>
<comment type="caution">
    <text evidence="1">The sequence shown here is derived from an EMBL/GenBank/DDBJ whole genome shotgun (WGS) entry which is preliminary data.</text>
</comment>
<accession>A0A969WDC3</accession>
<reference evidence="1" key="1">
    <citation type="submission" date="2020-03" db="EMBL/GenBank/DDBJ databases">
        <title>Solimonas marina sp. nov., isolated from deep seawater of the Pacific Ocean.</title>
        <authorList>
            <person name="Liu X."/>
            <person name="Lai Q."/>
            <person name="Sun F."/>
            <person name="Gai Y."/>
            <person name="Li G."/>
            <person name="Shao Z."/>
        </authorList>
    </citation>
    <scope>NUCLEOTIDE SEQUENCE</scope>
    <source>
        <strain evidence="1">C16B3</strain>
    </source>
</reference>
<proteinExistence type="predicted"/>
<keyword evidence="2" id="KW-1185">Reference proteome</keyword>
<gene>
    <name evidence="1" type="ORF">G7Y82_19450</name>
</gene>
<dbReference type="Proteomes" id="UP000653472">
    <property type="component" value="Unassembled WGS sequence"/>
</dbReference>
<protein>
    <submittedName>
        <fullName evidence="1">DUF1203 domain-containing protein</fullName>
    </submittedName>
</protein>
<sequence length="68" mass="7561">MRCVRRHTQSPPCPFASPDSILAVSRAVLQPGETALLLNDTHQNADTPYRASHAIFIREGAVKRYDRG</sequence>